<dbReference type="RefSeq" id="WP_284917107.1">
    <property type="nucleotide sequence ID" value="NZ_CP126980.1"/>
</dbReference>
<evidence type="ECO:0000313" key="1">
    <source>
        <dbReference type="EMBL" id="WIM95795.1"/>
    </source>
</evidence>
<dbReference type="Proteomes" id="UP001240150">
    <property type="component" value="Chromosome"/>
</dbReference>
<accession>A0ABY8WFZ0</accession>
<sequence length="143" mass="15362">MRLTPRKEEIDGVKAILESDAYTTADQMAKALIKEVADMLWMRDWFALVHLNEAGSGGLNWAPFASPIEALNTAEKIAIGGRFGTVKLYSPGALLGNALGKKGWKGFCQDPGCGHAPFLHLMDGSARGACGLASMCTCKKYIK</sequence>
<dbReference type="EMBL" id="CP126980">
    <property type="protein sequence ID" value="WIM95795.1"/>
    <property type="molecule type" value="Genomic_DNA"/>
</dbReference>
<organism evidence="1 2">
    <name type="scientific">Actinoplanes oblitus</name>
    <dbReference type="NCBI Taxonomy" id="3040509"/>
    <lineage>
        <taxon>Bacteria</taxon>
        <taxon>Bacillati</taxon>
        <taxon>Actinomycetota</taxon>
        <taxon>Actinomycetes</taxon>
        <taxon>Micromonosporales</taxon>
        <taxon>Micromonosporaceae</taxon>
        <taxon>Actinoplanes</taxon>
    </lineage>
</organism>
<evidence type="ECO:0000313" key="2">
    <source>
        <dbReference type="Proteomes" id="UP001240150"/>
    </source>
</evidence>
<name>A0ABY8WFZ0_9ACTN</name>
<gene>
    <name evidence="1" type="ORF">ACTOB_007930</name>
</gene>
<reference evidence="1 2" key="1">
    <citation type="submission" date="2023-06" db="EMBL/GenBank/DDBJ databases">
        <authorList>
            <person name="Yushchuk O."/>
            <person name="Binda E."/>
            <person name="Ruckert-Reed C."/>
            <person name="Fedorenko V."/>
            <person name="Kalinowski J."/>
            <person name="Marinelli F."/>
        </authorList>
    </citation>
    <scope>NUCLEOTIDE SEQUENCE [LARGE SCALE GENOMIC DNA]</scope>
    <source>
        <strain evidence="1 2">NRRL 3884</strain>
    </source>
</reference>
<proteinExistence type="predicted"/>
<keyword evidence="2" id="KW-1185">Reference proteome</keyword>
<protein>
    <submittedName>
        <fullName evidence="1">Uncharacterized protein</fullName>
    </submittedName>
</protein>